<dbReference type="EMBL" id="CAJNOR010002453">
    <property type="protein sequence ID" value="CAF1296442.1"/>
    <property type="molecule type" value="Genomic_DNA"/>
</dbReference>
<evidence type="ECO:0000313" key="3">
    <source>
        <dbReference type="Proteomes" id="UP000663828"/>
    </source>
</evidence>
<keyword evidence="3" id="KW-1185">Reference proteome</keyword>
<dbReference type="InterPro" id="IPR032675">
    <property type="entry name" value="LRR_dom_sf"/>
</dbReference>
<accession>A0A815D610</accession>
<sequence length="590" mass="68923">MSLSKLESLPNELLLDLFENYIDGTDLLTVFLHQFNERFDALLSQTRIYFNFIGCHLDTFRYSLRVLPDYANRITKLALSERDTPGQINMFFACFPSFAPFEQLRSLYIYCSGQGINSKSVQTAILTLVDTKIETLTVKMIKGACFPSWITVISTIFTLTTLRRLLLAFPPRYTTWKAQLTTLLNIEHLTVTGLQCDWNTLASFSRYMPHLKYLNVDVDDHFFSPLVAHYQFVPMLKLRALFLYFCNGSIIGVLRQYFDYTPALYRLTVDGPDTFFEPEPWQALIEASLPQLRHFTLSTSIFRPRHQSNIYPTNLLTLYNNPFWMTKLNFNIIVIDHELQGRYENAISEICDSGNDIFRADVSHRPVIQWWAADKHNSHGHVYYLNTITRLCISSLPDSSSHQYYFKNVTFLALYNLNSRLVEWILNCVNCSKIRELVISFSDKETKAINLLLQSTVNIQSLKIDFDHLIPDRGASIRRNIHLKRLDLSNEPHAFRKKDIATIAQYFPFLEHLVINTVDLNNVPLLEDHLPKLSTLTFRLPERYFHILNYFTSLDSSFSPFIIRQAENWIKIWLGDMAFHQVFWQRFTKI</sequence>
<dbReference type="AlphaFoldDB" id="A0A815D610"/>
<name>A0A815D610_ADIRI</name>
<dbReference type="SUPFAM" id="SSF52047">
    <property type="entry name" value="RNI-like"/>
    <property type="match status" value="1"/>
</dbReference>
<reference evidence="1" key="1">
    <citation type="submission" date="2021-02" db="EMBL/GenBank/DDBJ databases">
        <authorList>
            <person name="Nowell W R."/>
        </authorList>
    </citation>
    <scope>NUCLEOTIDE SEQUENCE</scope>
</reference>
<protein>
    <submittedName>
        <fullName evidence="1">Uncharacterized protein</fullName>
    </submittedName>
</protein>
<dbReference type="EMBL" id="CAJNOJ010000296">
    <property type="protein sequence ID" value="CAF1378624.1"/>
    <property type="molecule type" value="Genomic_DNA"/>
</dbReference>
<comment type="caution">
    <text evidence="1">The sequence shown here is derived from an EMBL/GenBank/DDBJ whole genome shotgun (WGS) entry which is preliminary data.</text>
</comment>
<evidence type="ECO:0000313" key="1">
    <source>
        <dbReference type="EMBL" id="CAF1296442.1"/>
    </source>
</evidence>
<dbReference type="Proteomes" id="UP000663852">
    <property type="component" value="Unassembled WGS sequence"/>
</dbReference>
<dbReference type="Proteomes" id="UP000663828">
    <property type="component" value="Unassembled WGS sequence"/>
</dbReference>
<organism evidence="1 3">
    <name type="scientific">Adineta ricciae</name>
    <name type="common">Rotifer</name>
    <dbReference type="NCBI Taxonomy" id="249248"/>
    <lineage>
        <taxon>Eukaryota</taxon>
        <taxon>Metazoa</taxon>
        <taxon>Spiralia</taxon>
        <taxon>Gnathifera</taxon>
        <taxon>Rotifera</taxon>
        <taxon>Eurotatoria</taxon>
        <taxon>Bdelloidea</taxon>
        <taxon>Adinetida</taxon>
        <taxon>Adinetidae</taxon>
        <taxon>Adineta</taxon>
    </lineage>
</organism>
<evidence type="ECO:0000313" key="2">
    <source>
        <dbReference type="EMBL" id="CAF1378624.1"/>
    </source>
</evidence>
<dbReference type="Gene3D" id="3.80.10.10">
    <property type="entry name" value="Ribonuclease Inhibitor"/>
    <property type="match status" value="2"/>
</dbReference>
<gene>
    <name evidence="2" type="ORF">EDS130_LOCUS34794</name>
    <name evidence="1" type="ORF">XAT740_LOCUS28626</name>
</gene>
<proteinExistence type="predicted"/>